<comment type="subcellular location">
    <subcellularLocation>
        <location evidence="2">Cell membrane</location>
    </subcellularLocation>
    <subcellularLocation>
        <location evidence="1">Nucleus</location>
    </subcellularLocation>
</comment>
<evidence type="ECO:0000256" key="11">
    <source>
        <dbReference type="ARBA" id="ARBA00024037"/>
    </source>
</evidence>
<dbReference type="Gene3D" id="2.60.40.150">
    <property type="entry name" value="C2 domain"/>
    <property type="match status" value="1"/>
</dbReference>
<evidence type="ECO:0000256" key="10">
    <source>
        <dbReference type="ARBA" id="ARBA00023242"/>
    </source>
</evidence>
<sequence length="174" mass="19489">MDSSILGLLKLRVKRGHNLAIRDAIKRGASDPYVVVNMGEQKLRTHVVKNNCNPVWNDDLTLSIKDVKTPIHLSVYDKDTFSGDDRMGEADIDLKPYAQCVQVGFNNLSNGSSVMKVQPDKTNCLAKESHCIWKNGNLVQEMILRLRNVESGELVVEIEWMDVIGCKGLSHVEI</sequence>
<keyword evidence="6" id="KW-0479">Metal-binding</keyword>
<dbReference type="Proteomes" id="UP000257109">
    <property type="component" value="Unassembled WGS sequence"/>
</dbReference>
<keyword evidence="5" id="KW-0938">Abscisic acid signaling pathway</keyword>
<evidence type="ECO:0000256" key="5">
    <source>
        <dbReference type="ARBA" id="ARBA00022682"/>
    </source>
</evidence>
<evidence type="ECO:0000313" key="14">
    <source>
        <dbReference type="Proteomes" id="UP000257109"/>
    </source>
</evidence>
<evidence type="ECO:0000256" key="1">
    <source>
        <dbReference type="ARBA" id="ARBA00004123"/>
    </source>
</evidence>
<evidence type="ECO:0000256" key="6">
    <source>
        <dbReference type="ARBA" id="ARBA00022723"/>
    </source>
</evidence>
<keyword evidence="14" id="KW-1185">Reference proteome</keyword>
<dbReference type="EMBL" id="QJKJ01007100">
    <property type="protein sequence ID" value="RDX84260.1"/>
    <property type="molecule type" value="Genomic_DNA"/>
</dbReference>
<dbReference type="GO" id="GO:0008289">
    <property type="term" value="F:lipid binding"/>
    <property type="evidence" value="ECO:0007669"/>
    <property type="project" value="UniProtKB-KW"/>
</dbReference>
<keyword evidence="9" id="KW-0472">Membrane</keyword>
<dbReference type="SUPFAM" id="SSF49562">
    <property type="entry name" value="C2 domain (Calcium/lipid-binding domain, CaLB)"/>
    <property type="match status" value="1"/>
</dbReference>
<dbReference type="PANTHER" id="PTHR45933">
    <property type="entry name" value="PROTEIN C2-DOMAIN ABA-RELATED 4"/>
    <property type="match status" value="1"/>
</dbReference>
<keyword evidence="8" id="KW-0446">Lipid-binding</keyword>
<proteinExistence type="inferred from homology"/>
<organism evidence="13 14">
    <name type="scientific">Mucuna pruriens</name>
    <name type="common">Velvet bean</name>
    <name type="synonym">Dolichos pruriens</name>
    <dbReference type="NCBI Taxonomy" id="157652"/>
    <lineage>
        <taxon>Eukaryota</taxon>
        <taxon>Viridiplantae</taxon>
        <taxon>Streptophyta</taxon>
        <taxon>Embryophyta</taxon>
        <taxon>Tracheophyta</taxon>
        <taxon>Spermatophyta</taxon>
        <taxon>Magnoliopsida</taxon>
        <taxon>eudicotyledons</taxon>
        <taxon>Gunneridae</taxon>
        <taxon>Pentapetalae</taxon>
        <taxon>rosids</taxon>
        <taxon>fabids</taxon>
        <taxon>Fabales</taxon>
        <taxon>Fabaceae</taxon>
        <taxon>Papilionoideae</taxon>
        <taxon>50 kb inversion clade</taxon>
        <taxon>NPAAA clade</taxon>
        <taxon>indigoferoid/millettioid clade</taxon>
        <taxon>Phaseoleae</taxon>
        <taxon>Mucuna</taxon>
    </lineage>
</organism>
<keyword evidence="7" id="KW-0106">Calcium</keyword>
<dbReference type="PANTHER" id="PTHR45933:SF12">
    <property type="entry name" value="PROTEIN C2-DOMAIN ABA-RELATED 9"/>
    <property type="match status" value="1"/>
</dbReference>
<evidence type="ECO:0000256" key="4">
    <source>
        <dbReference type="ARBA" id="ARBA00022475"/>
    </source>
</evidence>
<dbReference type="Pfam" id="PF00168">
    <property type="entry name" value="C2"/>
    <property type="match status" value="1"/>
</dbReference>
<keyword evidence="4" id="KW-1003">Cell membrane</keyword>
<reference evidence="13" key="1">
    <citation type="submission" date="2018-05" db="EMBL/GenBank/DDBJ databases">
        <title>Draft genome of Mucuna pruriens seed.</title>
        <authorList>
            <person name="Nnadi N.E."/>
            <person name="Vos R."/>
            <person name="Hasami M.H."/>
            <person name="Devisetty U.K."/>
            <person name="Aguiy J.C."/>
        </authorList>
    </citation>
    <scope>NUCLEOTIDE SEQUENCE [LARGE SCALE GENOMIC DNA]</scope>
    <source>
        <strain evidence="13">JCA_2017</strain>
    </source>
</reference>
<dbReference type="PROSITE" id="PS50004">
    <property type="entry name" value="C2"/>
    <property type="match status" value="1"/>
</dbReference>
<dbReference type="GO" id="GO:0046872">
    <property type="term" value="F:metal ion binding"/>
    <property type="evidence" value="ECO:0007669"/>
    <property type="project" value="UniProtKB-KW"/>
</dbReference>
<keyword evidence="10" id="KW-0539">Nucleus</keyword>
<keyword evidence="3" id="KW-0343">GTPase activation</keyword>
<dbReference type="OrthoDB" id="73919at2759"/>
<evidence type="ECO:0000313" key="13">
    <source>
        <dbReference type="EMBL" id="RDX84260.1"/>
    </source>
</evidence>
<evidence type="ECO:0000259" key="12">
    <source>
        <dbReference type="PROSITE" id="PS50004"/>
    </source>
</evidence>
<name>A0A371G164_MUCPR</name>
<dbReference type="GO" id="GO:0005886">
    <property type="term" value="C:plasma membrane"/>
    <property type="evidence" value="ECO:0007669"/>
    <property type="project" value="UniProtKB-SubCell"/>
</dbReference>
<evidence type="ECO:0000256" key="2">
    <source>
        <dbReference type="ARBA" id="ARBA00004236"/>
    </source>
</evidence>
<evidence type="ECO:0000256" key="8">
    <source>
        <dbReference type="ARBA" id="ARBA00023121"/>
    </source>
</evidence>
<dbReference type="InterPro" id="IPR000008">
    <property type="entry name" value="C2_dom"/>
</dbReference>
<evidence type="ECO:0000256" key="7">
    <source>
        <dbReference type="ARBA" id="ARBA00022837"/>
    </source>
</evidence>
<evidence type="ECO:0000256" key="3">
    <source>
        <dbReference type="ARBA" id="ARBA00022468"/>
    </source>
</evidence>
<protein>
    <submittedName>
        <fullName evidence="13">Protein C2-DOMAIN ABA-RELATED 9</fullName>
    </submittedName>
</protein>
<dbReference type="InterPro" id="IPR044562">
    <property type="entry name" value="CAR1-11"/>
</dbReference>
<feature type="non-terminal residue" evidence="13">
    <location>
        <position position="1"/>
    </location>
</feature>
<comment type="similarity">
    <text evidence="11">Belongs to the plant CAR protein family.</text>
</comment>
<comment type="caution">
    <text evidence="13">The sequence shown here is derived from an EMBL/GenBank/DDBJ whole genome shotgun (WGS) entry which is preliminary data.</text>
</comment>
<dbReference type="PRINTS" id="PR00360">
    <property type="entry name" value="C2DOMAIN"/>
</dbReference>
<dbReference type="SMART" id="SM00239">
    <property type="entry name" value="C2"/>
    <property type="match status" value="1"/>
</dbReference>
<dbReference type="GO" id="GO:0005634">
    <property type="term" value="C:nucleus"/>
    <property type="evidence" value="ECO:0007669"/>
    <property type="project" value="UniProtKB-SubCell"/>
</dbReference>
<dbReference type="AlphaFoldDB" id="A0A371G164"/>
<dbReference type="InterPro" id="IPR035892">
    <property type="entry name" value="C2_domain_sf"/>
</dbReference>
<accession>A0A371G164</accession>
<dbReference type="GO" id="GO:0005096">
    <property type="term" value="F:GTPase activator activity"/>
    <property type="evidence" value="ECO:0007669"/>
    <property type="project" value="UniProtKB-KW"/>
</dbReference>
<evidence type="ECO:0000256" key="9">
    <source>
        <dbReference type="ARBA" id="ARBA00023136"/>
    </source>
</evidence>
<gene>
    <name evidence="13" type="primary">CAR9</name>
    <name evidence="13" type="ORF">CR513_34713</name>
</gene>
<feature type="domain" description="C2" evidence="12">
    <location>
        <begin position="1"/>
        <end position="107"/>
    </location>
</feature>
<dbReference type="GO" id="GO:0009738">
    <property type="term" value="P:abscisic acid-activated signaling pathway"/>
    <property type="evidence" value="ECO:0007669"/>
    <property type="project" value="UniProtKB-KW"/>
</dbReference>